<protein>
    <submittedName>
        <fullName evidence="2">Uncharacterized protein</fullName>
    </submittedName>
</protein>
<feature type="compositionally biased region" description="Basic and acidic residues" evidence="1">
    <location>
        <begin position="89"/>
        <end position="98"/>
    </location>
</feature>
<gene>
    <name evidence="2" type="ORF">G5I_08623</name>
</gene>
<evidence type="ECO:0000313" key="3">
    <source>
        <dbReference type="Proteomes" id="UP000007755"/>
    </source>
</evidence>
<evidence type="ECO:0000256" key="1">
    <source>
        <dbReference type="SAM" id="MobiDB-lite"/>
    </source>
</evidence>
<evidence type="ECO:0000313" key="2">
    <source>
        <dbReference type="EMBL" id="EGI62993.1"/>
    </source>
</evidence>
<organism evidence="3">
    <name type="scientific">Acromyrmex echinatior</name>
    <name type="common">Panamanian leafcutter ant</name>
    <name type="synonym">Acromyrmex octospinosus echinatior</name>
    <dbReference type="NCBI Taxonomy" id="103372"/>
    <lineage>
        <taxon>Eukaryota</taxon>
        <taxon>Metazoa</taxon>
        <taxon>Ecdysozoa</taxon>
        <taxon>Arthropoda</taxon>
        <taxon>Hexapoda</taxon>
        <taxon>Insecta</taxon>
        <taxon>Pterygota</taxon>
        <taxon>Neoptera</taxon>
        <taxon>Endopterygota</taxon>
        <taxon>Hymenoptera</taxon>
        <taxon>Apocrita</taxon>
        <taxon>Aculeata</taxon>
        <taxon>Formicoidea</taxon>
        <taxon>Formicidae</taxon>
        <taxon>Myrmicinae</taxon>
        <taxon>Acromyrmex</taxon>
    </lineage>
</organism>
<dbReference type="InParanoid" id="F4WS14"/>
<sequence length="260" mass="29633">MSDEIDTLLSAQSDLHGRMASPIDSHGFDLLNHLVVELFDPKTRLHKQKSTYSQGRQTKIAQGLRQPVAICQVASRQEIHRIFSMRPMQGKEEVKDSEQDSSIASNVTRSSQKKVRLHSIPISLDEKAEECKVVPRREIHKEALVRKTKEKAARKIKESSIFMIDLTKKPSSKKNERRLDEALDLAIRWQPSEVIVTVDIKAIDMITEAVEWSGNIKGELTHKIWEAVITLIATNSILDKRALNKDKTGKLNKHQEMESR</sequence>
<name>F4WS14_ACREC</name>
<feature type="region of interest" description="Disordered" evidence="1">
    <location>
        <begin position="87"/>
        <end position="110"/>
    </location>
</feature>
<keyword evidence="3" id="KW-1185">Reference proteome</keyword>
<dbReference type="AlphaFoldDB" id="F4WS14"/>
<feature type="compositionally biased region" description="Polar residues" evidence="1">
    <location>
        <begin position="100"/>
        <end position="110"/>
    </location>
</feature>
<dbReference type="Proteomes" id="UP000007755">
    <property type="component" value="Unassembled WGS sequence"/>
</dbReference>
<reference evidence="2" key="1">
    <citation type="submission" date="2011-02" db="EMBL/GenBank/DDBJ databases">
        <title>The genome of the leaf-cutting ant Acromyrmex echinatior suggests key adaptations to social evolution and fungus farming.</title>
        <authorList>
            <person name="Nygaard S."/>
            <person name="Zhang G."/>
        </authorList>
    </citation>
    <scope>NUCLEOTIDE SEQUENCE</scope>
</reference>
<accession>F4WS14</accession>
<dbReference type="EMBL" id="GL888295">
    <property type="protein sequence ID" value="EGI62993.1"/>
    <property type="molecule type" value="Genomic_DNA"/>
</dbReference>
<proteinExistence type="predicted"/>